<gene>
    <name evidence="9" type="primary">Pcbp2</name>
    <name evidence="9" type="ORF">CARCAR_R05301</name>
</gene>
<dbReference type="InterPro" id="IPR004087">
    <property type="entry name" value="KH_dom"/>
</dbReference>
<dbReference type="GO" id="GO:0005737">
    <property type="term" value="C:cytoplasm"/>
    <property type="evidence" value="ECO:0007669"/>
    <property type="project" value="UniProtKB-SubCell"/>
</dbReference>
<dbReference type="SMART" id="SM00322">
    <property type="entry name" value="KH"/>
    <property type="match status" value="3"/>
</dbReference>
<feature type="domain" description="K Homology" evidence="8">
    <location>
        <begin position="12"/>
        <end position="80"/>
    </location>
</feature>
<evidence type="ECO:0000313" key="9">
    <source>
        <dbReference type="EMBL" id="NWT27509.1"/>
    </source>
</evidence>
<dbReference type="CDD" id="cd22518">
    <property type="entry name" value="KH-I_PCBP1_2_rpt2"/>
    <property type="match status" value="1"/>
</dbReference>
<keyword evidence="2" id="KW-0963">Cytoplasm</keyword>
<evidence type="ECO:0000256" key="7">
    <source>
        <dbReference type="SAM" id="MobiDB-lite"/>
    </source>
</evidence>
<evidence type="ECO:0000256" key="2">
    <source>
        <dbReference type="ARBA" id="ARBA00022490"/>
    </source>
</evidence>
<dbReference type="Pfam" id="PF00013">
    <property type="entry name" value="KH_1"/>
    <property type="match status" value="3"/>
</dbReference>
<organism evidence="9 10">
    <name type="scientific">Cardinalis cardinalis</name>
    <name type="common">Northern cardinal</name>
    <dbReference type="NCBI Taxonomy" id="98964"/>
    <lineage>
        <taxon>Eukaryota</taxon>
        <taxon>Metazoa</taxon>
        <taxon>Chordata</taxon>
        <taxon>Craniata</taxon>
        <taxon>Vertebrata</taxon>
        <taxon>Euteleostomi</taxon>
        <taxon>Archelosauria</taxon>
        <taxon>Archosauria</taxon>
        <taxon>Dinosauria</taxon>
        <taxon>Saurischia</taxon>
        <taxon>Theropoda</taxon>
        <taxon>Coelurosauria</taxon>
        <taxon>Aves</taxon>
        <taxon>Neognathae</taxon>
        <taxon>Neoaves</taxon>
        <taxon>Telluraves</taxon>
        <taxon>Australaves</taxon>
        <taxon>Passeriformes</taxon>
        <taxon>Cardinalidae</taxon>
        <taxon>Cardinalis</taxon>
    </lineage>
</organism>
<dbReference type="SUPFAM" id="SSF54791">
    <property type="entry name" value="Eukaryotic type KH-domain (KH-domain type I)"/>
    <property type="match status" value="3"/>
</dbReference>
<comment type="caution">
    <text evidence="9">The sequence shown here is derived from an EMBL/GenBank/DDBJ whole genome shotgun (WGS) entry which is preliminary data.</text>
</comment>
<dbReference type="GO" id="GO:0003723">
    <property type="term" value="F:RNA binding"/>
    <property type="evidence" value="ECO:0007669"/>
    <property type="project" value="UniProtKB-UniRule"/>
</dbReference>
<feature type="region of interest" description="Disordered" evidence="7">
    <location>
        <begin position="370"/>
        <end position="403"/>
    </location>
</feature>
<evidence type="ECO:0000313" key="10">
    <source>
        <dbReference type="Proteomes" id="UP000583740"/>
    </source>
</evidence>
<feature type="non-terminal residue" evidence="9">
    <location>
        <position position="1"/>
    </location>
</feature>
<reference evidence="9 10" key="1">
    <citation type="submission" date="2019-09" db="EMBL/GenBank/DDBJ databases">
        <title>Bird 10,000 Genomes (B10K) Project - Family phase.</title>
        <authorList>
            <person name="Zhang G."/>
        </authorList>
    </citation>
    <scope>NUCLEOTIDE SEQUENCE [LARGE SCALE GENOMIC DNA]</scope>
    <source>
        <strain evidence="9">B10K-DU-001-69</strain>
        <tissue evidence="9">Muscle</tissue>
    </source>
</reference>
<feature type="domain" description="K Homology" evidence="8">
    <location>
        <begin position="96"/>
        <end position="167"/>
    </location>
</feature>
<keyword evidence="4 6" id="KW-0694">RNA-binding</keyword>
<sequence length="456" mass="47514">MDTGVIEGGLNVTLTIRLLMHGKEVGSIIGKKGESVKKMREESGARINISEGNCPERIITLAGPTNAIFKAFAMIIDKLEEDISSSMTNSTAASRPPVTLRLVVPASQCGSLIGKGGCKIKEIRESTGAQVQVAGDMLPNSTERAITIAGIPQSIIECVKQICVVMLESPPKGVTIPYRPKPSSSPVIFAGGQDRYSSGSASYPHTAPSMCLNSDLEGPPQEAYTIQGQYAIPQPDLTKLHQLAMQQSHFPMSHGNTGFSGVDSSSAEVKGYWGLDASAQTTSHELTIPNDLIGCIIGRQGAKINEIRQMSGAQIKIANPVEGSTDRQVTITGSAASISLAQYLINVSLESAKPSSQAASVTIPDHLSINLSQPSTPSSSSSSTTTPSLATAGASDAPSSLPNPLPTAPCVSSLLGMKPVPLLALNVVSAAKGAAAPAVPCVTNKLKAEKQRFSPY</sequence>
<evidence type="ECO:0000259" key="8">
    <source>
        <dbReference type="SMART" id="SM00322"/>
    </source>
</evidence>
<evidence type="ECO:0000256" key="1">
    <source>
        <dbReference type="ARBA" id="ARBA00004496"/>
    </source>
</evidence>
<dbReference type="PANTHER" id="PTHR10288">
    <property type="entry name" value="KH DOMAIN CONTAINING RNA BINDING PROTEIN"/>
    <property type="match status" value="1"/>
</dbReference>
<dbReference type="CDD" id="cd22515">
    <property type="entry name" value="KH-I_PCBP1_2_rpt1"/>
    <property type="match status" value="1"/>
</dbReference>
<dbReference type="FunFam" id="3.30.1370.10:FF:000005">
    <property type="entry name" value="poly(RC)-binding protein 2 isoform X1"/>
    <property type="match status" value="1"/>
</dbReference>
<evidence type="ECO:0000256" key="5">
    <source>
        <dbReference type="ARBA" id="ARBA00023125"/>
    </source>
</evidence>
<dbReference type="EMBL" id="VYXE01010271">
    <property type="protein sequence ID" value="NWT27509.1"/>
    <property type="molecule type" value="Genomic_DNA"/>
</dbReference>
<proteinExistence type="predicted"/>
<feature type="compositionally biased region" description="Low complexity" evidence="7">
    <location>
        <begin position="374"/>
        <end position="388"/>
    </location>
</feature>
<dbReference type="FunFam" id="3.30.1370.10:FF:000002">
    <property type="entry name" value="poly(RC)-binding protein 2 isoform X1"/>
    <property type="match status" value="1"/>
</dbReference>
<dbReference type="GO" id="GO:0003677">
    <property type="term" value="F:DNA binding"/>
    <property type="evidence" value="ECO:0007669"/>
    <property type="project" value="UniProtKB-KW"/>
</dbReference>
<accession>A0A7K5MA25</accession>
<dbReference type="FunFam" id="3.30.1370.10:FF:000003">
    <property type="entry name" value="poly(RC)-binding protein 2 isoform X1"/>
    <property type="match status" value="1"/>
</dbReference>
<dbReference type="Gene3D" id="3.30.1370.10">
    <property type="entry name" value="K Homology domain, type 1"/>
    <property type="match status" value="3"/>
</dbReference>
<keyword evidence="5" id="KW-0238">DNA-binding</keyword>
<evidence type="ECO:0000256" key="6">
    <source>
        <dbReference type="PROSITE-ProRule" id="PRU00117"/>
    </source>
</evidence>
<evidence type="ECO:0000256" key="4">
    <source>
        <dbReference type="ARBA" id="ARBA00022884"/>
    </source>
</evidence>
<keyword evidence="3" id="KW-0677">Repeat</keyword>
<comment type="subcellular location">
    <subcellularLocation>
        <location evidence="1">Cytoplasm</location>
    </subcellularLocation>
</comment>
<keyword evidence="10" id="KW-1185">Reference proteome</keyword>
<dbReference type="CDD" id="cd22521">
    <property type="entry name" value="KH-I_PCBP1_2_rpt3"/>
    <property type="match status" value="1"/>
</dbReference>
<evidence type="ECO:0000256" key="3">
    <source>
        <dbReference type="ARBA" id="ARBA00022737"/>
    </source>
</evidence>
<dbReference type="AlphaFoldDB" id="A0A7K5MA25"/>
<dbReference type="InterPro" id="IPR036612">
    <property type="entry name" value="KH_dom_type_1_sf"/>
</dbReference>
<dbReference type="InterPro" id="IPR004088">
    <property type="entry name" value="KH_dom_type_1"/>
</dbReference>
<feature type="domain" description="K Homology" evidence="8">
    <location>
        <begin position="280"/>
        <end position="350"/>
    </location>
</feature>
<dbReference type="PROSITE" id="PS50084">
    <property type="entry name" value="KH_TYPE_1"/>
    <property type="match status" value="3"/>
</dbReference>
<dbReference type="Proteomes" id="UP000583740">
    <property type="component" value="Unassembled WGS sequence"/>
</dbReference>
<protein>
    <submittedName>
        <fullName evidence="9">PCBP2 protein</fullName>
    </submittedName>
</protein>
<feature type="non-terminal residue" evidence="9">
    <location>
        <position position="456"/>
    </location>
</feature>
<name>A0A7K5MA25_CARCD</name>